<name>A0A3M4XRG7_9PSED</name>
<dbReference type="InterPro" id="IPR001343">
    <property type="entry name" value="Hemolysn_Ca-bd"/>
</dbReference>
<keyword evidence="1" id="KW-0106">Calcium</keyword>
<reference evidence="3 4" key="1">
    <citation type="submission" date="2018-08" db="EMBL/GenBank/DDBJ databases">
        <title>Recombination of ecologically and evolutionarily significant loci maintains genetic cohesion in the Pseudomonas syringae species complex.</title>
        <authorList>
            <person name="Dillon M."/>
            <person name="Thakur S."/>
            <person name="Almeida R.N.D."/>
            <person name="Weir B.S."/>
            <person name="Guttman D.S."/>
        </authorList>
    </citation>
    <scope>NUCLEOTIDE SEQUENCE [LARGE SCALE GENOMIC DNA]</scope>
    <source>
        <strain evidence="3 4">ICMP 4996</strain>
    </source>
</reference>
<dbReference type="EMBL" id="RBSD01000221">
    <property type="protein sequence ID" value="RMR78970.1"/>
    <property type="molecule type" value="Genomic_DNA"/>
</dbReference>
<evidence type="ECO:0000256" key="1">
    <source>
        <dbReference type="ARBA" id="ARBA00022837"/>
    </source>
</evidence>
<evidence type="ECO:0000313" key="3">
    <source>
        <dbReference type="EMBL" id="RMR78970.1"/>
    </source>
</evidence>
<dbReference type="Pfam" id="PF00353">
    <property type="entry name" value="HemolysinCabind"/>
    <property type="match status" value="1"/>
</dbReference>
<dbReference type="GO" id="GO:0005509">
    <property type="term" value="F:calcium ion binding"/>
    <property type="evidence" value="ECO:0007669"/>
    <property type="project" value="InterPro"/>
</dbReference>
<dbReference type="PRINTS" id="PR00313">
    <property type="entry name" value="CABNDNGRPT"/>
</dbReference>
<dbReference type="Proteomes" id="UP000268004">
    <property type="component" value="Unassembled WGS sequence"/>
</dbReference>
<gene>
    <name evidence="3" type="ORF">ALP78_101143</name>
</gene>
<protein>
    <submittedName>
        <fullName evidence="3">Hemolysin-type calcium-binding region</fullName>
    </submittedName>
</protein>
<dbReference type="SUPFAM" id="SSF51120">
    <property type="entry name" value="beta-Roll"/>
    <property type="match status" value="1"/>
</dbReference>
<comment type="caution">
    <text evidence="3">The sequence shown here is derived from an EMBL/GenBank/DDBJ whole genome shotgun (WGS) entry which is preliminary data.</text>
</comment>
<dbReference type="Gene3D" id="2.150.10.10">
    <property type="entry name" value="Serralysin-like metalloprotease, C-terminal"/>
    <property type="match status" value="1"/>
</dbReference>
<dbReference type="AlphaFoldDB" id="A0A3M4XRG7"/>
<sequence length="64" mass="6428">MGTDGSETLRAGAGRGTVEAGAGNDRLFGGAGADTFVYTQLSDSYRNDASGSYSPPTSMATAMT</sequence>
<feature type="region of interest" description="Disordered" evidence="2">
    <location>
        <begin position="1"/>
        <end position="25"/>
    </location>
</feature>
<dbReference type="RefSeq" id="WP_235664514.1">
    <property type="nucleotide sequence ID" value="NZ_RBSD01000221.1"/>
</dbReference>
<accession>A0A3M4XRG7</accession>
<feature type="region of interest" description="Disordered" evidence="2">
    <location>
        <begin position="45"/>
        <end position="64"/>
    </location>
</feature>
<evidence type="ECO:0000256" key="2">
    <source>
        <dbReference type="SAM" id="MobiDB-lite"/>
    </source>
</evidence>
<proteinExistence type="predicted"/>
<dbReference type="InterPro" id="IPR011049">
    <property type="entry name" value="Serralysin-like_metalloprot_C"/>
</dbReference>
<evidence type="ECO:0000313" key="4">
    <source>
        <dbReference type="Proteomes" id="UP000268004"/>
    </source>
</evidence>
<organism evidence="3 4">
    <name type="scientific">Pseudomonas coronafaciens pv. striafaciens</name>
    <dbReference type="NCBI Taxonomy" id="235276"/>
    <lineage>
        <taxon>Bacteria</taxon>
        <taxon>Pseudomonadati</taxon>
        <taxon>Pseudomonadota</taxon>
        <taxon>Gammaproteobacteria</taxon>
        <taxon>Pseudomonadales</taxon>
        <taxon>Pseudomonadaceae</taxon>
        <taxon>Pseudomonas</taxon>
        <taxon>Pseudomonas coronafaciens</taxon>
    </lineage>
</organism>